<accession>A0A0D8FT92</accession>
<comment type="caution">
    <text evidence="7">The sequence shown here is derived from an EMBL/GenBank/DDBJ whole genome shotgun (WGS) entry which is preliminary data.</text>
</comment>
<evidence type="ECO:0000259" key="6">
    <source>
        <dbReference type="PROSITE" id="PS50850"/>
    </source>
</evidence>
<dbReference type="Gene3D" id="1.20.1250.20">
    <property type="entry name" value="MFS general substrate transporter like domains"/>
    <property type="match status" value="2"/>
</dbReference>
<dbReference type="GeneID" id="78373775"/>
<evidence type="ECO:0000256" key="3">
    <source>
        <dbReference type="ARBA" id="ARBA00022989"/>
    </source>
</evidence>
<dbReference type="GO" id="GO:0022857">
    <property type="term" value="F:transmembrane transporter activity"/>
    <property type="evidence" value="ECO:0007669"/>
    <property type="project" value="InterPro"/>
</dbReference>
<feature type="transmembrane region" description="Helical" evidence="5">
    <location>
        <begin position="137"/>
        <end position="157"/>
    </location>
</feature>
<dbReference type="PANTHER" id="PTHR23520:SF5">
    <property type="entry name" value="TRANSPORTER, PUTATIVE (AFU_ORTHOLOGUE AFUA_3G04000)-RELATED"/>
    <property type="match status" value="1"/>
</dbReference>
<dbReference type="InterPro" id="IPR011701">
    <property type="entry name" value="MFS"/>
</dbReference>
<gene>
    <name evidence="7" type="primary">mdtG2</name>
    <name evidence="7" type="ORF">FEAC_28070</name>
</gene>
<feature type="transmembrane region" description="Helical" evidence="5">
    <location>
        <begin position="355"/>
        <end position="384"/>
    </location>
</feature>
<evidence type="ECO:0000256" key="4">
    <source>
        <dbReference type="ARBA" id="ARBA00023136"/>
    </source>
</evidence>
<feature type="transmembrane region" description="Helical" evidence="5">
    <location>
        <begin position="41"/>
        <end position="63"/>
    </location>
</feature>
<sequence>MNAERADAGYRAKLYLVDGVRTFGLGFFTIIFVIAARSAGMGALAIGILTTISVLVGIFTTRLVDWVVPRWGSRIPFASAGLLMAATGAVLLIFPGRLGISMAAVFGFLPPLGGQFVAVVVEGSLAHTPAARRTKVFATYGLIVTLAGASGSLFAALPGFLGFDTSQSVSVLTTCLVIFGAVVLLVSFLLPVDHLLGDSADREEEAGDPSASRKALVYRLALLFVADAAGSGIVTSTLVLYWLHVHFRLALPQLSLLYFGMDILSAVSYPLAERIARKIGLLHTAVFTHIPSSLLLIAVPFVPNGAVAAAFLLARALLVEMDVPTQKSYIASIVPPSLRAFAVNRTSMGSQTGAAIGPIIGGAALSSLGNVAPFFLGGVVKISYDITLWRSFRRVKSAEKPS</sequence>
<dbReference type="AlphaFoldDB" id="A0A0D8FT92"/>
<evidence type="ECO:0000256" key="1">
    <source>
        <dbReference type="ARBA" id="ARBA00004651"/>
    </source>
</evidence>
<organism evidence="7 8">
    <name type="scientific">Ferrimicrobium acidiphilum DSM 19497</name>
    <dbReference type="NCBI Taxonomy" id="1121877"/>
    <lineage>
        <taxon>Bacteria</taxon>
        <taxon>Bacillati</taxon>
        <taxon>Actinomycetota</taxon>
        <taxon>Acidimicrobiia</taxon>
        <taxon>Acidimicrobiales</taxon>
        <taxon>Acidimicrobiaceae</taxon>
        <taxon>Ferrimicrobium</taxon>
    </lineage>
</organism>
<keyword evidence="3 5" id="KW-1133">Transmembrane helix</keyword>
<dbReference type="RefSeq" id="WP_052566454.1">
    <property type="nucleotide sequence ID" value="NZ_JQKF01000045.1"/>
</dbReference>
<protein>
    <submittedName>
        <fullName evidence="7">Multidrug resistance protein MdtG</fullName>
    </submittedName>
</protein>
<dbReference type="InterPro" id="IPR020846">
    <property type="entry name" value="MFS_dom"/>
</dbReference>
<dbReference type="PROSITE" id="PS50850">
    <property type="entry name" value="MFS"/>
    <property type="match status" value="1"/>
</dbReference>
<keyword evidence="8" id="KW-1185">Reference proteome</keyword>
<dbReference type="PANTHER" id="PTHR23520">
    <property type="entry name" value="TRANSPORTER, PUTATIVE (AFU_ORTHOLOGUE AFUA_3G04000)-RELATED"/>
    <property type="match status" value="1"/>
</dbReference>
<dbReference type="GO" id="GO:0005886">
    <property type="term" value="C:plasma membrane"/>
    <property type="evidence" value="ECO:0007669"/>
    <property type="project" value="UniProtKB-SubCell"/>
</dbReference>
<keyword evidence="2 5" id="KW-0812">Transmembrane</keyword>
<dbReference type="STRING" id="1121877.FEAC_28070"/>
<feature type="transmembrane region" description="Helical" evidence="5">
    <location>
        <begin position="100"/>
        <end position="125"/>
    </location>
</feature>
<feature type="transmembrane region" description="Helical" evidence="5">
    <location>
        <begin position="255"/>
        <end position="272"/>
    </location>
</feature>
<proteinExistence type="predicted"/>
<dbReference type="EMBL" id="JXUW01000040">
    <property type="protein sequence ID" value="KJE75467.1"/>
    <property type="molecule type" value="Genomic_DNA"/>
</dbReference>
<feature type="transmembrane region" description="Helical" evidence="5">
    <location>
        <begin position="75"/>
        <end position="94"/>
    </location>
</feature>
<evidence type="ECO:0000256" key="2">
    <source>
        <dbReference type="ARBA" id="ARBA00022692"/>
    </source>
</evidence>
<name>A0A0D8FT92_9ACTN</name>
<keyword evidence="4 5" id="KW-0472">Membrane</keyword>
<feature type="domain" description="Major facilitator superfamily (MFS) profile" evidence="6">
    <location>
        <begin position="216"/>
        <end position="402"/>
    </location>
</feature>
<reference evidence="7 8" key="1">
    <citation type="submission" date="2015-01" db="EMBL/GenBank/DDBJ databases">
        <title>Draft genome of the acidophilic iron oxidizer Ferrimicrobium acidiphilum strain T23.</title>
        <authorList>
            <person name="Poehlein A."/>
            <person name="Eisen S."/>
            <person name="Schloemann M."/>
            <person name="Johnson B.D."/>
            <person name="Daniel R."/>
            <person name="Muehling M."/>
        </authorList>
    </citation>
    <scope>NUCLEOTIDE SEQUENCE [LARGE SCALE GENOMIC DNA]</scope>
    <source>
        <strain evidence="7 8">T23</strain>
    </source>
</reference>
<feature type="transmembrane region" description="Helical" evidence="5">
    <location>
        <begin position="220"/>
        <end position="243"/>
    </location>
</feature>
<dbReference type="SUPFAM" id="SSF103473">
    <property type="entry name" value="MFS general substrate transporter"/>
    <property type="match status" value="1"/>
</dbReference>
<dbReference type="eggNOG" id="COG2223">
    <property type="taxonomic scope" value="Bacteria"/>
</dbReference>
<dbReference type="InterPro" id="IPR036259">
    <property type="entry name" value="MFS_trans_sf"/>
</dbReference>
<feature type="transmembrane region" description="Helical" evidence="5">
    <location>
        <begin position="12"/>
        <end position="35"/>
    </location>
</feature>
<dbReference type="OrthoDB" id="7584869at2"/>
<feature type="transmembrane region" description="Helical" evidence="5">
    <location>
        <begin position="293"/>
        <end position="318"/>
    </location>
</feature>
<comment type="subcellular location">
    <subcellularLocation>
        <location evidence="1">Cell membrane</location>
        <topology evidence="1">Multi-pass membrane protein</topology>
    </subcellularLocation>
</comment>
<evidence type="ECO:0000313" key="8">
    <source>
        <dbReference type="Proteomes" id="UP000032336"/>
    </source>
</evidence>
<evidence type="ECO:0000313" key="7">
    <source>
        <dbReference type="EMBL" id="KJE75467.1"/>
    </source>
</evidence>
<feature type="transmembrane region" description="Helical" evidence="5">
    <location>
        <begin position="169"/>
        <end position="192"/>
    </location>
</feature>
<dbReference type="Proteomes" id="UP000032336">
    <property type="component" value="Unassembled WGS sequence"/>
</dbReference>
<dbReference type="Pfam" id="PF07690">
    <property type="entry name" value="MFS_1"/>
    <property type="match status" value="1"/>
</dbReference>
<evidence type="ECO:0000256" key="5">
    <source>
        <dbReference type="SAM" id="Phobius"/>
    </source>
</evidence>